<organism evidence="1 2">
    <name type="scientific">Nesidiocoris tenuis</name>
    <dbReference type="NCBI Taxonomy" id="355587"/>
    <lineage>
        <taxon>Eukaryota</taxon>
        <taxon>Metazoa</taxon>
        <taxon>Ecdysozoa</taxon>
        <taxon>Arthropoda</taxon>
        <taxon>Hexapoda</taxon>
        <taxon>Insecta</taxon>
        <taxon>Pterygota</taxon>
        <taxon>Neoptera</taxon>
        <taxon>Paraneoptera</taxon>
        <taxon>Hemiptera</taxon>
        <taxon>Heteroptera</taxon>
        <taxon>Panheteroptera</taxon>
        <taxon>Cimicomorpha</taxon>
        <taxon>Miridae</taxon>
        <taxon>Dicyphina</taxon>
        <taxon>Nesidiocoris</taxon>
    </lineage>
</organism>
<accession>A0A6H5H1E3</accession>
<keyword evidence="2" id="KW-1185">Reference proteome</keyword>
<evidence type="ECO:0000313" key="1">
    <source>
        <dbReference type="EMBL" id="CAB0009630.1"/>
    </source>
</evidence>
<name>A0A6H5H1E3_9HEMI</name>
<dbReference type="EMBL" id="CADCXU010021872">
    <property type="protein sequence ID" value="CAB0009630.1"/>
    <property type="molecule type" value="Genomic_DNA"/>
</dbReference>
<proteinExistence type="predicted"/>
<dbReference type="AlphaFoldDB" id="A0A6H5H1E3"/>
<sequence>MTHMKIIYIKSAFDFQLGNPDGERFPIPPVYTVEKLSGKSAITTGRVDSKYADNDETLAIVDTQADSDGGCV</sequence>
<gene>
    <name evidence="1" type="ORF">NTEN_LOCUS14760</name>
</gene>
<evidence type="ECO:0000313" key="2">
    <source>
        <dbReference type="Proteomes" id="UP000479000"/>
    </source>
</evidence>
<dbReference type="Proteomes" id="UP000479000">
    <property type="component" value="Unassembled WGS sequence"/>
</dbReference>
<reference evidence="1 2" key="1">
    <citation type="submission" date="2020-02" db="EMBL/GenBank/DDBJ databases">
        <authorList>
            <person name="Ferguson B K."/>
        </authorList>
    </citation>
    <scope>NUCLEOTIDE SEQUENCE [LARGE SCALE GENOMIC DNA]</scope>
</reference>
<protein>
    <submittedName>
        <fullName evidence="1">Uncharacterized protein</fullName>
    </submittedName>
</protein>